<dbReference type="NCBIfam" id="TIGR02786">
    <property type="entry name" value="addB_alphas"/>
    <property type="match status" value="1"/>
</dbReference>
<dbReference type="InterPro" id="IPR027417">
    <property type="entry name" value="P-loop_NTPase"/>
</dbReference>
<feature type="region of interest" description="Disordered" evidence="1">
    <location>
        <begin position="975"/>
        <end position="1024"/>
    </location>
</feature>
<gene>
    <name evidence="3" type="primary">addB</name>
    <name evidence="3" type="ORF">CDV53_17830</name>
</gene>
<reference evidence="3 4" key="1">
    <citation type="submission" date="2016-11" db="EMBL/GenBank/DDBJ databases">
        <title>Comparison of Traditional DNA-DNA Hybridization with In Silico Genomic Analysis.</title>
        <authorList>
            <person name="Nicholson A.C."/>
            <person name="Sammons S."/>
            <person name="Humrighouse B.W."/>
            <person name="Graziano J."/>
            <person name="Lasker B."/>
            <person name="Whitney A.M."/>
            <person name="Mcquiston J.R."/>
        </authorList>
    </citation>
    <scope>NUCLEOTIDE SEQUENCE [LARGE SCALE GENOMIC DNA]</scope>
    <source>
        <strain evidence="3 4">H1892</strain>
    </source>
</reference>
<feature type="domain" description="PD-(D/E)XK endonuclease-like" evidence="2">
    <location>
        <begin position="733"/>
        <end position="941"/>
    </location>
</feature>
<feature type="compositionally biased region" description="Pro residues" evidence="1">
    <location>
        <begin position="705"/>
        <end position="715"/>
    </location>
</feature>
<dbReference type="EMBL" id="NIPV01000100">
    <property type="protein sequence ID" value="OWJ72250.1"/>
    <property type="molecule type" value="Genomic_DNA"/>
</dbReference>
<protein>
    <submittedName>
        <fullName evidence="3">Double-strand break repair protein AddB</fullName>
    </submittedName>
</protein>
<name>A0ABX3ZP92_9RHOB</name>
<proteinExistence type="predicted"/>
<evidence type="ECO:0000313" key="4">
    <source>
        <dbReference type="Proteomes" id="UP000214673"/>
    </source>
</evidence>
<keyword evidence="4" id="KW-1185">Reference proteome</keyword>
<accession>A0ABX3ZP92</accession>
<feature type="compositionally biased region" description="Basic and acidic residues" evidence="1">
    <location>
        <begin position="992"/>
        <end position="1010"/>
    </location>
</feature>
<dbReference type="InterPro" id="IPR011604">
    <property type="entry name" value="PDDEXK-like_dom_sf"/>
</dbReference>
<dbReference type="Gene3D" id="3.90.320.10">
    <property type="match status" value="1"/>
</dbReference>
<dbReference type="InterPro" id="IPR038726">
    <property type="entry name" value="PDDEXK_AddAB-type"/>
</dbReference>
<dbReference type="RefSeq" id="WP_051930019.1">
    <property type="nucleotide sequence ID" value="NZ_CALUEG010000023.1"/>
</dbReference>
<sequence>MADLFPPSGDPRVYALPAGVDFPRQLVEGLRARLAPLPPEAVARVELFVNTRRMQRRVKTLFATGEATLLPRIRLVTDLERDLAMADLPPPVPPLRRRLELAQLVQRLLDVQPHLAPRASVYDLADSLAALLSEMQGEDVPLERLEALDLVDHAQHWERSLAFIRIAARFLSPGPGEAPDAEARRRMVVERLEGQWLETPPAHPIIVAGSTGSRGTTARLMRAVARLPQGAVVLPGYDFDLPELAWESLDDGLTAQDHPQARFRSFLRSLELPMSAVQHWDGTPPPCPERNRLVSLALRPAPVTDQWMEEGPALVGLDRAVEGLTLIEAPSPRAEALSIALLLRDAAERNETAALITPDRGLTRQVTAALDRWGILPDDSAGRPLALSPPGRFLRHVAALFSQKLTADALLTLLKHPLTHTGAGRGPHLRWTREFELRLRRHGPVFPAPEDIHAFAARKSRGGEVEEGRAGWGDWLAGALALAAEPGHDLPLTDHVARHRRLAELLAAGPVPGSGILWEDTAGDKALAAMEELAFEAPHGGRMSAADYRDMVSAILARGEVREAAEVDSRIMIWGTLEARVHGAELVILGGLNEGSWPQMPPPDPWLNRQMRHRTGLLLPERQVGLSAHDFEQAVATPRVVLSRAIRSDEAETVPARWMNRLVNLMGGLKDNGGPEALAGTRRRGAYWLGLAEALETPTRRATPAPRPSPRPPAAARPMELPVTDIGRLIRDPYAVYARRILRLRPLDPLRPEPDAALRGSVLHEILARFSTVDPRAPEARARLLEIADVVLAEEVPWPVARRLWRARLERAADWFLAREARREGTPRLVEKPGGITLEPSGFRLTARPDRIDELPDGRIHIYDYKTGSPPTEKQQRAFDKQLLLEAAMAERGAFEDFGLADIAGATYIGLGATPKEEPLDLSSGVTAAAWEQLGQLVARYAAEETGYTSRRAMFSEGSAGAYDHLARFGEWEMTATPEHEDVGQDTAEAGAGRDEPQAMLERDSGKEPLDTAPGPPRNGKENS</sequence>
<dbReference type="Proteomes" id="UP000214673">
    <property type="component" value="Unassembled WGS sequence"/>
</dbReference>
<evidence type="ECO:0000256" key="1">
    <source>
        <dbReference type="SAM" id="MobiDB-lite"/>
    </source>
</evidence>
<comment type="caution">
    <text evidence="3">The sequence shown here is derived from an EMBL/GenBank/DDBJ whole genome shotgun (WGS) entry which is preliminary data.</text>
</comment>
<dbReference type="InterPro" id="IPR014153">
    <property type="entry name" value="Ds_break_AddB"/>
</dbReference>
<dbReference type="SUPFAM" id="SSF52540">
    <property type="entry name" value="P-loop containing nucleoside triphosphate hydrolases"/>
    <property type="match status" value="1"/>
</dbReference>
<dbReference type="Pfam" id="PF12705">
    <property type="entry name" value="PDDEXK_1"/>
    <property type="match status" value="1"/>
</dbReference>
<evidence type="ECO:0000259" key="2">
    <source>
        <dbReference type="Pfam" id="PF12705"/>
    </source>
</evidence>
<feature type="region of interest" description="Disordered" evidence="1">
    <location>
        <begin position="698"/>
        <end position="718"/>
    </location>
</feature>
<organism evidence="3 4">
    <name type="scientific">Haematobacter missouriensis</name>
    <dbReference type="NCBI Taxonomy" id="366616"/>
    <lineage>
        <taxon>Bacteria</taxon>
        <taxon>Pseudomonadati</taxon>
        <taxon>Pseudomonadota</taxon>
        <taxon>Alphaproteobacteria</taxon>
        <taxon>Rhodobacterales</taxon>
        <taxon>Paracoccaceae</taxon>
        <taxon>Haematobacter</taxon>
    </lineage>
</organism>
<evidence type="ECO:0000313" key="3">
    <source>
        <dbReference type="EMBL" id="OWJ72250.1"/>
    </source>
</evidence>